<organism evidence="2 3">
    <name type="scientific">Macrostomum lignano</name>
    <dbReference type="NCBI Taxonomy" id="282301"/>
    <lineage>
        <taxon>Eukaryota</taxon>
        <taxon>Metazoa</taxon>
        <taxon>Spiralia</taxon>
        <taxon>Lophotrochozoa</taxon>
        <taxon>Platyhelminthes</taxon>
        <taxon>Rhabditophora</taxon>
        <taxon>Macrostomorpha</taxon>
        <taxon>Macrostomida</taxon>
        <taxon>Macrostomidae</taxon>
        <taxon>Macrostomum</taxon>
    </lineage>
</organism>
<feature type="region of interest" description="Disordered" evidence="1">
    <location>
        <begin position="188"/>
        <end position="281"/>
    </location>
</feature>
<name>A0A267DMH8_9PLAT</name>
<evidence type="ECO:0000313" key="2">
    <source>
        <dbReference type="EMBL" id="PAA49887.1"/>
    </source>
</evidence>
<feature type="non-terminal residue" evidence="2">
    <location>
        <position position="1"/>
    </location>
</feature>
<feature type="region of interest" description="Disordered" evidence="1">
    <location>
        <begin position="121"/>
        <end position="158"/>
    </location>
</feature>
<feature type="compositionally biased region" description="Low complexity" evidence="1">
    <location>
        <begin position="416"/>
        <end position="426"/>
    </location>
</feature>
<feature type="region of interest" description="Disordered" evidence="1">
    <location>
        <begin position="474"/>
        <end position="554"/>
    </location>
</feature>
<feature type="compositionally biased region" description="Basic and acidic residues" evidence="1">
    <location>
        <begin position="188"/>
        <end position="200"/>
    </location>
</feature>
<feature type="compositionally biased region" description="Polar residues" evidence="1">
    <location>
        <begin position="506"/>
        <end position="544"/>
    </location>
</feature>
<feature type="region of interest" description="Disordered" evidence="1">
    <location>
        <begin position="372"/>
        <end position="459"/>
    </location>
</feature>
<evidence type="ECO:0000313" key="3">
    <source>
        <dbReference type="Proteomes" id="UP000215902"/>
    </source>
</evidence>
<dbReference type="EMBL" id="NIVC01003770">
    <property type="protein sequence ID" value="PAA49887.1"/>
    <property type="molecule type" value="Genomic_DNA"/>
</dbReference>
<feature type="compositionally biased region" description="Polar residues" evidence="1">
    <location>
        <begin position="296"/>
        <end position="315"/>
    </location>
</feature>
<reference evidence="2 3" key="1">
    <citation type="submission" date="2017-06" db="EMBL/GenBank/DDBJ databases">
        <title>A platform for efficient transgenesis in Macrostomum lignano, a flatworm model organism for stem cell research.</title>
        <authorList>
            <person name="Berezikov E."/>
        </authorList>
    </citation>
    <scope>NUCLEOTIDE SEQUENCE [LARGE SCALE GENOMIC DNA]</scope>
    <source>
        <strain evidence="2">DV1</strain>
        <tissue evidence="2">Whole organism</tissue>
    </source>
</reference>
<feature type="region of interest" description="Disordered" evidence="1">
    <location>
        <begin position="584"/>
        <end position="618"/>
    </location>
</feature>
<protein>
    <submittedName>
        <fullName evidence="2">Uncharacterized protein</fullName>
    </submittedName>
</protein>
<feature type="region of interest" description="Disordered" evidence="1">
    <location>
        <begin position="295"/>
        <end position="322"/>
    </location>
</feature>
<keyword evidence="3" id="KW-1185">Reference proteome</keyword>
<feature type="compositionally biased region" description="Basic and acidic residues" evidence="1">
    <location>
        <begin position="427"/>
        <end position="437"/>
    </location>
</feature>
<evidence type="ECO:0000256" key="1">
    <source>
        <dbReference type="SAM" id="MobiDB-lite"/>
    </source>
</evidence>
<dbReference type="AlphaFoldDB" id="A0A267DMH8"/>
<gene>
    <name evidence="2" type="ORF">BOX15_Mlig007873g1</name>
</gene>
<comment type="caution">
    <text evidence="2">The sequence shown here is derived from an EMBL/GenBank/DDBJ whole genome shotgun (WGS) entry which is preliminary data.</text>
</comment>
<feature type="compositionally biased region" description="Basic and acidic residues" evidence="1">
    <location>
        <begin position="477"/>
        <end position="491"/>
    </location>
</feature>
<dbReference type="Proteomes" id="UP000215902">
    <property type="component" value="Unassembled WGS sequence"/>
</dbReference>
<sequence length="872" mass="93733">LLADCLPDQRSIAFHQMDSASHTAPPQSAIDRVLLEVQLQRSKELERQPWPGGQSYSIQSDTELPFQPGFVTQLLNRFGQASGAGCGSQNGTAALPTMSSAPAQTGAAKQQHNLVVTKNQSKQTDITPVQQPAQSVISTTPAASKSSEAATNKKANQTESFVPIPSDVSLPIKNIVQNVRSIFEANPTEHQKVADNKDGGHLNSNKSDLKIMQRNEPTIIRANKTSTTPSILQQAKASFSHSTGSAKPTIVSQATASPEESKKLATHSPRNHSGPNDTRSLDQAKETIGQSIYVASGSSQTSENRSSQLSKSVSQAGVKDPVRQMEISSSGAFPDSLRNLMKPSVLSSNATSNLSRDDSIKKGITAIRRDYADKSDRSSVSKTQQINSIRPKDSVRHSVPAGHNFSAQKSEYTKRATSVSSVSAAVIKDEMKSDPRRQSSSIRFVSSDSSDGKVSQRSSASIIYTEPVKTKNNGRYQLEDQVRPVRKRPESIRQSGSLASVKPAASQLSRSHLNQDSGSSGQFKTWSSIALQRQPTAASPASNNTHKRPSSVVVVQREEKQSFLADAAVHKGIGMRPSSIEVVQQQKNNKTPPITNATAPKSSSKRQSSVDTTLRNAGVAKVDSTSRARRVPLSSTELASIRRAGKSWYFFAESTDEAAVKLGIPDCVTPVRVGQCVKSPVNKPQLFSLGNKVDSESADEHSWLAQSTVWDHIRSAEAHGHLDSRADPQLAEEAQRLLAEAKAETPTEHSKVTGAEVRRKKLAFASEASLEQTFVYQSDQSILEHRQQALQQPNQMPEAVPLSSPLASIANYQTGLINNADKFVWGANIGAASPVTAASAGPPLADKKANDSLLASDPSEAWSAANSADLLF</sequence>
<proteinExistence type="predicted"/>
<feature type="compositionally biased region" description="Polar residues" evidence="1">
    <location>
        <begin position="584"/>
        <end position="615"/>
    </location>
</feature>
<feature type="compositionally biased region" description="Low complexity" evidence="1">
    <location>
        <begin position="438"/>
        <end position="449"/>
    </location>
</feature>
<feature type="compositionally biased region" description="Polar residues" evidence="1">
    <location>
        <begin position="223"/>
        <end position="258"/>
    </location>
</feature>
<accession>A0A267DMH8</accession>